<dbReference type="EMBL" id="UXUI01013120">
    <property type="protein sequence ID" value="VDD97227.1"/>
    <property type="molecule type" value="Genomic_DNA"/>
</dbReference>
<evidence type="ECO:0000313" key="2">
    <source>
        <dbReference type="Proteomes" id="UP000274131"/>
    </source>
</evidence>
<protein>
    <submittedName>
        <fullName evidence="3">ADH_N domain-containing protein</fullName>
    </submittedName>
</protein>
<gene>
    <name evidence="1" type="ORF">EVEC_LOCUS11978</name>
</gene>
<evidence type="ECO:0000313" key="3">
    <source>
        <dbReference type="WBParaSite" id="EVEC_0001280501-mRNA-1"/>
    </source>
</evidence>
<evidence type="ECO:0000313" key="1">
    <source>
        <dbReference type="EMBL" id="VDD97227.1"/>
    </source>
</evidence>
<dbReference type="Proteomes" id="UP000274131">
    <property type="component" value="Unassembled WGS sequence"/>
</dbReference>
<proteinExistence type="predicted"/>
<keyword evidence="2" id="KW-1185">Reference proteome</keyword>
<dbReference type="AlphaFoldDB" id="A0A0N4VP82"/>
<name>A0A0N4VP82_ENTVE</name>
<reference evidence="1 2" key="2">
    <citation type="submission" date="2018-10" db="EMBL/GenBank/DDBJ databases">
        <authorList>
            <consortium name="Pathogen Informatics"/>
        </authorList>
    </citation>
    <scope>NUCLEOTIDE SEQUENCE [LARGE SCALE GENOMIC DNA]</scope>
</reference>
<reference evidence="3" key="1">
    <citation type="submission" date="2017-02" db="UniProtKB">
        <authorList>
            <consortium name="WormBaseParasite"/>
        </authorList>
    </citation>
    <scope>IDENTIFICATION</scope>
</reference>
<sequence>MQITAWWRLGIVVIKRQNCQEPIEPSSVVTIKHEGAWRLGLWPAANTTIKLANAVEPREEGIQRGDQIEGEVVEEGAQHWRQPLGPPGQHRFRSTVQCTWLG</sequence>
<dbReference type="WBParaSite" id="EVEC_0001280501-mRNA-1">
    <property type="protein sequence ID" value="EVEC_0001280501-mRNA-1"/>
    <property type="gene ID" value="EVEC_0001280501"/>
</dbReference>
<organism evidence="3">
    <name type="scientific">Enterobius vermicularis</name>
    <name type="common">Human pinworm</name>
    <dbReference type="NCBI Taxonomy" id="51028"/>
    <lineage>
        <taxon>Eukaryota</taxon>
        <taxon>Metazoa</taxon>
        <taxon>Ecdysozoa</taxon>
        <taxon>Nematoda</taxon>
        <taxon>Chromadorea</taxon>
        <taxon>Rhabditida</taxon>
        <taxon>Spirurina</taxon>
        <taxon>Oxyuridomorpha</taxon>
        <taxon>Oxyuroidea</taxon>
        <taxon>Oxyuridae</taxon>
        <taxon>Enterobius</taxon>
    </lineage>
</organism>
<accession>A0A0N4VP82</accession>